<reference evidence="1 2" key="1">
    <citation type="submission" date="2015-06" db="EMBL/GenBank/DDBJ databases">
        <title>Genome sequence of Pseudoalteromonas peptidolytica.</title>
        <authorList>
            <person name="Xie B.-B."/>
            <person name="Rong J.-C."/>
            <person name="Qin Q.-L."/>
            <person name="Zhang Y.-Z."/>
        </authorList>
    </citation>
    <scope>NUCLEOTIDE SEQUENCE [LARGE SCALE GENOMIC DNA]</scope>
    <source>
        <strain evidence="1 2">F12-50-A1</strain>
    </source>
</reference>
<name>A0A8I0T6Y8_9GAMM</name>
<sequence>MQLKLKKSSLKQLNEKQQVLPLQQTPNVGGGAEPNTRIPCRLTETLTGDFAHCRC</sequence>
<organism evidence="1 2">
    <name type="scientific">Pseudoalteromonas peptidolytica F12-50-A1</name>
    <dbReference type="NCBI Taxonomy" id="1315280"/>
    <lineage>
        <taxon>Bacteria</taxon>
        <taxon>Pseudomonadati</taxon>
        <taxon>Pseudomonadota</taxon>
        <taxon>Gammaproteobacteria</taxon>
        <taxon>Alteromonadales</taxon>
        <taxon>Pseudoalteromonadaceae</taxon>
        <taxon>Pseudoalteromonas</taxon>
    </lineage>
</organism>
<comment type="caution">
    <text evidence="1">The sequence shown here is derived from an EMBL/GenBank/DDBJ whole genome shotgun (WGS) entry which is preliminary data.</text>
</comment>
<dbReference type="EMBL" id="AQHF01000026">
    <property type="protein sequence ID" value="MBE0347704.1"/>
    <property type="molecule type" value="Genomic_DNA"/>
</dbReference>
<gene>
    <name evidence="1" type="ORF">PPEP_a2228</name>
</gene>
<evidence type="ECO:0000313" key="1">
    <source>
        <dbReference type="EMBL" id="MBE0347704.1"/>
    </source>
</evidence>
<dbReference type="RefSeq" id="WP_167508224.1">
    <property type="nucleotide sequence ID" value="NZ_AQHF01000026.1"/>
</dbReference>
<dbReference type="Proteomes" id="UP000660708">
    <property type="component" value="Unassembled WGS sequence"/>
</dbReference>
<dbReference type="AlphaFoldDB" id="A0A8I0T6Y8"/>
<evidence type="ECO:0000313" key="2">
    <source>
        <dbReference type="Proteomes" id="UP000660708"/>
    </source>
</evidence>
<keyword evidence="2" id="KW-1185">Reference proteome</keyword>
<protein>
    <submittedName>
        <fullName evidence="1">Uncharacterized protein</fullName>
    </submittedName>
</protein>
<accession>A0A8I0T6Y8</accession>
<proteinExistence type="predicted"/>